<name>A0A9P9J6D0_9HYPO</name>
<dbReference type="Proteomes" id="UP000738349">
    <property type="component" value="Unassembled WGS sequence"/>
</dbReference>
<comment type="caution">
    <text evidence="3">The sequence shown here is derived from an EMBL/GenBank/DDBJ whole genome shotgun (WGS) entry which is preliminary data.</text>
</comment>
<gene>
    <name evidence="3" type="ORF">EDB81DRAFT_934775</name>
</gene>
<evidence type="ECO:0000256" key="1">
    <source>
        <dbReference type="ARBA" id="ARBA00023242"/>
    </source>
</evidence>
<feature type="domain" description="Xylanolytic transcriptional activator regulatory" evidence="2">
    <location>
        <begin position="261"/>
        <end position="334"/>
    </location>
</feature>
<dbReference type="InterPro" id="IPR050987">
    <property type="entry name" value="AtrR-like"/>
</dbReference>
<accession>A0A9P9J6D0</accession>
<dbReference type="Pfam" id="PF04082">
    <property type="entry name" value="Fungal_trans"/>
    <property type="match status" value="1"/>
</dbReference>
<dbReference type="GO" id="GO:0003677">
    <property type="term" value="F:DNA binding"/>
    <property type="evidence" value="ECO:0007669"/>
    <property type="project" value="InterPro"/>
</dbReference>
<dbReference type="EMBL" id="JAGMUV010000009">
    <property type="protein sequence ID" value="KAH7143492.1"/>
    <property type="molecule type" value="Genomic_DNA"/>
</dbReference>
<protein>
    <recommendedName>
        <fullName evidence="2">Xylanolytic transcriptional activator regulatory domain-containing protein</fullName>
    </recommendedName>
</protein>
<evidence type="ECO:0000259" key="2">
    <source>
        <dbReference type="SMART" id="SM00906"/>
    </source>
</evidence>
<dbReference type="CDD" id="cd12148">
    <property type="entry name" value="fungal_TF_MHR"/>
    <property type="match status" value="1"/>
</dbReference>
<sequence>MDDPPSIGHQVPIGITLNVPDLIEAIARVEDEPESADMQLTCQPSEVAIDIPQEYPNMAEDANDNTATSDYTTIHWGFDTPTNKLAHSLGIFDAPPLNQLPDETLTFNASLLQDLAPCSFLHESITFPRCCKADLELWSGPDLDFAKGQISRFFEYINPHYPCSNESQFLSRLEEYLHGGNSNPSIEAIQLVAHVRLITALMFVLESQDFHSSEPPGWWEFKSATHLLSHAMSQARGDVNMIPCLIIKATYLLRIEDLNAAHEAVSQAVCLCYRTNLHNQPAWRDCSPFEVHIRQRIFWSLFCLERNINQLRCVPSLIAENEIRVDLPAMLDDRVLGHSERLPNETPRSSFGPYFHSTVMLTRLTSETWRAMFGAHAKRPIKEDFIAAMDAKAQQLLESLPEQLQWWSHAGKIDKAMSPPSFIRYQALLLRLRTNHLRLLLRRRDLAELSFIAKNDAICLSVASDSIDVIHVFHCSSLHAPGDRFFYLFYLTGALVALAGIMLSENQASRRQEDAVESFQKATNVMRSLASGLRVARTVLERLDNVLRAVAIKFGLTELRHEATTPPEGDRLNEMMFESDIWTSHAEGHNSCGGTRPELMPSLYPSYAEDDTSERLIYMPCLDSPIRTLEAED</sequence>
<keyword evidence="1" id="KW-0539">Nucleus</keyword>
<dbReference type="AlphaFoldDB" id="A0A9P9J6D0"/>
<dbReference type="InterPro" id="IPR007219">
    <property type="entry name" value="XnlR_reg_dom"/>
</dbReference>
<reference evidence="3" key="1">
    <citation type="journal article" date="2021" name="Nat. Commun.">
        <title>Genetic determinants of endophytism in the Arabidopsis root mycobiome.</title>
        <authorList>
            <person name="Mesny F."/>
            <person name="Miyauchi S."/>
            <person name="Thiergart T."/>
            <person name="Pickel B."/>
            <person name="Atanasova L."/>
            <person name="Karlsson M."/>
            <person name="Huettel B."/>
            <person name="Barry K.W."/>
            <person name="Haridas S."/>
            <person name="Chen C."/>
            <person name="Bauer D."/>
            <person name="Andreopoulos W."/>
            <person name="Pangilinan J."/>
            <person name="LaButti K."/>
            <person name="Riley R."/>
            <person name="Lipzen A."/>
            <person name="Clum A."/>
            <person name="Drula E."/>
            <person name="Henrissat B."/>
            <person name="Kohler A."/>
            <person name="Grigoriev I.V."/>
            <person name="Martin F.M."/>
            <person name="Hacquard S."/>
        </authorList>
    </citation>
    <scope>NUCLEOTIDE SEQUENCE</scope>
    <source>
        <strain evidence="3">MPI-CAGE-AT-0147</strain>
    </source>
</reference>
<organism evidence="3 4">
    <name type="scientific">Dactylonectria macrodidyma</name>
    <dbReference type="NCBI Taxonomy" id="307937"/>
    <lineage>
        <taxon>Eukaryota</taxon>
        <taxon>Fungi</taxon>
        <taxon>Dikarya</taxon>
        <taxon>Ascomycota</taxon>
        <taxon>Pezizomycotina</taxon>
        <taxon>Sordariomycetes</taxon>
        <taxon>Hypocreomycetidae</taxon>
        <taxon>Hypocreales</taxon>
        <taxon>Nectriaceae</taxon>
        <taxon>Dactylonectria</taxon>
    </lineage>
</organism>
<dbReference type="PANTHER" id="PTHR46910">
    <property type="entry name" value="TRANSCRIPTION FACTOR PDR1"/>
    <property type="match status" value="1"/>
</dbReference>
<evidence type="ECO:0000313" key="4">
    <source>
        <dbReference type="Proteomes" id="UP000738349"/>
    </source>
</evidence>
<dbReference type="OrthoDB" id="3266505at2759"/>
<dbReference type="PANTHER" id="PTHR46910:SF11">
    <property type="entry name" value="ZN(2)-C6 FUNGAL-TYPE DOMAIN-CONTAINING PROTEIN"/>
    <property type="match status" value="1"/>
</dbReference>
<proteinExistence type="predicted"/>
<dbReference type="GO" id="GO:0003700">
    <property type="term" value="F:DNA-binding transcription factor activity"/>
    <property type="evidence" value="ECO:0007669"/>
    <property type="project" value="InterPro"/>
</dbReference>
<evidence type="ECO:0000313" key="3">
    <source>
        <dbReference type="EMBL" id="KAH7143492.1"/>
    </source>
</evidence>
<dbReference type="GO" id="GO:0008270">
    <property type="term" value="F:zinc ion binding"/>
    <property type="evidence" value="ECO:0007669"/>
    <property type="project" value="InterPro"/>
</dbReference>
<dbReference type="SMART" id="SM00906">
    <property type="entry name" value="Fungal_trans"/>
    <property type="match status" value="1"/>
</dbReference>
<dbReference type="GO" id="GO:0006351">
    <property type="term" value="P:DNA-templated transcription"/>
    <property type="evidence" value="ECO:0007669"/>
    <property type="project" value="InterPro"/>
</dbReference>
<keyword evidence="4" id="KW-1185">Reference proteome</keyword>